<dbReference type="PROSITE" id="PS00141">
    <property type="entry name" value="ASP_PROTEASE"/>
    <property type="match status" value="1"/>
</dbReference>
<dbReference type="AlphaFoldDB" id="A0A6A5S565"/>
<keyword evidence="1" id="KW-0064">Aspartyl protease</keyword>
<dbReference type="GO" id="GO:0004190">
    <property type="term" value="F:aspartic-type endopeptidase activity"/>
    <property type="evidence" value="ECO:0007669"/>
    <property type="project" value="UniProtKB-KW"/>
</dbReference>
<feature type="region of interest" description="Disordered" evidence="2">
    <location>
        <begin position="309"/>
        <end position="355"/>
    </location>
</feature>
<accession>A0A6A5S565</accession>
<evidence type="ECO:0000256" key="2">
    <source>
        <dbReference type="SAM" id="MobiDB-lite"/>
    </source>
</evidence>
<feature type="region of interest" description="Disordered" evidence="2">
    <location>
        <begin position="1"/>
        <end position="52"/>
    </location>
</feature>
<reference evidence="3" key="1">
    <citation type="journal article" date="2020" name="Stud. Mycol.">
        <title>101 Dothideomycetes genomes: a test case for predicting lifestyles and emergence of pathogens.</title>
        <authorList>
            <person name="Haridas S."/>
            <person name="Albert R."/>
            <person name="Binder M."/>
            <person name="Bloem J."/>
            <person name="Labutti K."/>
            <person name="Salamov A."/>
            <person name="Andreopoulos B."/>
            <person name="Baker S."/>
            <person name="Barry K."/>
            <person name="Bills G."/>
            <person name="Bluhm B."/>
            <person name="Cannon C."/>
            <person name="Castanera R."/>
            <person name="Culley D."/>
            <person name="Daum C."/>
            <person name="Ezra D."/>
            <person name="Gonzalez J."/>
            <person name="Henrissat B."/>
            <person name="Kuo A."/>
            <person name="Liang C."/>
            <person name="Lipzen A."/>
            <person name="Lutzoni F."/>
            <person name="Magnuson J."/>
            <person name="Mondo S."/>
            <person name="Nolan M."/>
            <person name="Ohm R."/>
            <person name="Pangilinan J."/>
            <person name="Park H.-J."/>
            <person name="Ramirez L."/>
            <person name="Alfaro M."/>
            <person name="Sun H."/>
            <person name="Tritt A."/>
            <person name="Yoshinaga Y."/>
            <person name="Zwiers L.-H."/>
            <person name="Turgeon B."/>
            <person name="Goodwin S."/>
            <person name="Spatafora J."/>
            <person name="Crous P."/>
            <person name="Grigoriev I."/>
        </authorList>
    </citation>
    <scope>NUCLEOTIDE SEQUENCE</scope>
    <source>
        <strain evidence="3">CBS 161.51</strain>
    </source>
</reference>
<gene>
    <name evidence="3" type="ORF">EJ02DRAFT_429305</name>
</gene>
<evidence type="ECO:0000256" key="1">
    <source>
        <dbReference type="ARBA" id="ARBA00022750"/>
    </source>
</evidence>
<dbReference type="SUPFAM" id="SSF50630">
    <property type="entry name" value="Acid proteases"/>
    <property type="match status" value="1"/>
</dbReference>
<evidence type="ECO:0000313" key="4">
    <source>
        <dbReference type="Proteomes" id="UP000800038"/>
    </source>
</evidence>
<dbReference type="Proteomes" id="UP000800038">
    <property type="component" value="Unassembled WGS sequence"/>
</dbReference>
<dbReference type="InterPro" id="IPR001969">
    <property type="entry name" value="Aspartic_peptidase_AS"/>
</dbReference>
<evidence type="ECO:0000313" key="3">
    <source>
        <dbReference type="EMBL" id="KAF1934508.1"/>
    </source>
</evidence>
<dbReference type="EMBL" id="ML976534">
    <property type="protein sequence ID" value="KAF1934508.1"/>
    <property type="molecule type" value="Genomic_DNA"/>
</dbReference>
<keyword evidence="4" id="KW-1185">Reference proteome</keyword>
<feature type="region of interest" description="Disordered" evidence="2">
    <location>
        <begin position="89"/>
        <end position="157"/>
    </location>
</feature>
<protein>
    <submittedName>
        <fullName evidence="3">Uncharacterized protein</fullName>
    </submittedName>
</protein>
<feature type="compositionally biased region" description="Polar residues" evidence="2">
    <location>
        <begin position="10"/>
        <end position="44"/>
    </location>
</feature>
<feature type="region of interest" description="Disordered" evidence="2">
    <location>
        <begin position="271"/>
        <end position="290"/>
    </location>
</feature>
<sequence length="475" mass="52744">MFDGKDSRGMGQSSNNRVDFRPSTSKPSGQGNTVTIKQRGTRSSAPEDELADFQEHRMFHDHDHDHDRDHDPLISLDYIDARDIVLAKPSSDQVHPSAFAATRSQEKSSQNTDRVLEQARRSRIQKPAMRRPDRPDERGLRDRVSETPTVRGTPMADQDREMQDAQILDIDQFPIPPLSQAHNRPFAVIKPPTTTSSDFRNLSADPDNLQPARRKKVQIDGLAGDELRSLLRPHPNRIPTAMLSQEVRGVTIADLLSQPKIRSHIEELMADEERPSGRGPEVNHLATGRASCSQSEEFASRLADLVSPDWPGPCPTPHSTLHSTSRGAPCRKSQNFSNSTKRRIEDDANDDDPITIPEVNVAESNLTTQVRHRITGVSDTYNEALDRVTHHDLQETQRAAGLAFVQSELPTCWATIGPHAIRCLIDTGAQMNLMRVSAANALKIPYEEASADITNREGVISANGSMDPFLGTAWD</sequence>
<feature type="compositionally biased region" description="Polar residues" evidence="2">
    <location>
        <begin position="317"/>
        <end position="339"/>
    </location>
</feature>
<feature type="non-terminal residue" evidence="3">
    <location>
        <position position="475"/>
    </location>
</feature>
<proteinExistence type="predicted"/>
<dbReference type="GO" id="GO:0006508">
    <property type="term" value="P:proteolysis"/>
    <property type="evidence" value="ECO:0007669"/>
    <property type="project" value="InterPro"/>
</dbReference>
<feature type="compositionally biased region" description="Basic and acidic residues" evidence="2">
    <location>
        <begin position="130"/>
        <end position="145"/>
    </location>
</feature>
<keyword evidence="1" id="KW-0645">Protease</keyword>
<organism evidence="3 4">
    <name type="scientific">Clathrospora elynae</name>
    <dbReference type="NCBI Taxonomy" id="706981"/>
    <lineage>
        <taxon>Eukaryota</taxon>
        <taxon>Fungi</taxon>
        <taxon>Dikarya</taxon>
        <taxon>Ascomycota</taxon>
        <taxon>Pezizomycotina</taxon>
        <taxon>Dothideomycetes</taxon>
        <taxon>Pleosporomycetidae</taxon>
        <taxon>Pleosporales</taxon>
        <taxon>Diademaceae</taxon>
        <taxon>Clathrospora</taxon>
    </lineage>
</organism>
<name>A0A6A5S565_9PLEO</name>
<dbReference type="Gene3D" id="2.40.70.10">
    <property type="entry name" value="Acid Proteases"/>
    <property type="match status" value="1"/>
</dbReference>
<dbReference type="InterPro" id="IPR021109">
    <property type="entry name" value="Peptidase_aspartic_dom_sf"/>
</dbReference>
<keyword evidence="1" id="KW-0378">Hydrolase</keyword>